<dbReference type="SUPFAM" id="SSF53850">
    <property type="entry name" value="Periplasmic binding protein-like II"/>
    <property type="match status" value="1"/>
</dbReference>
<dbReference type="InterPro" id="IPR005119">
    <property type="entry name" value="LysR_subst-bd"/>
</dbReference>
<protein>
    <recommendedName>
        <fullName evidence="2">LysR substrate-binding domain-containing protein</fullName>
    </recommendedName>
</protein>
<dbReference type="Pfam" id="PF03466">
    <property type="entry name" value="LysR_substrate"/>
    <property type="match status" value="1"/>
</dbReference>
<dbReference type="Proteomes" id="UP000313645">
    <property type="component" value="Unassembled WGS sequence"/>
</dbReference>
<gene>
    <name evidence="3" type="ORF">EZI54_21365</name>
</gene>
<reference evidence="3 4" key="1">
    <citation type="submission" date="2019-02" db="EMBL/GenBank/DDBJ databases">
        <title>Marinobacter halodurans sp. nov., a marine bacterium isolated from sea tidal flat.</title>
        <authorList>
            <person name="Yoo Y."/>
            <person name="Lee D.W."/>
            <person name="Kim B.S."/>
            <person name="Kim J.-J."/>
        </authorList>
    </citation>
    <scope>NUCLEOTIDE SEQUENCE [LARGE SCALE GENOMIC DNA]</scope>
    <source>
        <strain evidence="3 4">YJ-S3-2</strain>
    </source>
</reference>
<dbReference type="PANTHER" id="PTHR30537:SF1">
    <property type="entry name" value="HTH-TYPE TRANSCRIPTIONAL REGULATOR PGRR"/>
    <property type="match status" value="1"/>
</dbReference>
<dbReference type="Gene3D" id="3.40.190.290">
    <property type="match status" value="1"/>
</dbReference>
<comment type="similarity">
    <text evidence="1">Belongs to the LysR transcriptional regulatory family.</text>
</comment>
<evidence type="ECO:0000313" key="3">
    <source>
        <dbReference type="EMBL" id="TBW48302.1"/>
    </source>
</evidence>
<organism evidence="3 4">
    <name type="scientific">Marinobacter halodurans</name>
    <dbReference type="NCBI Taxonomy" id="2528979"/>
    <lineage>
        <taxon>Bacteria</taxon>
        <taxon>Pseudomonadati</taxon>
        <taxon>Pseudomonadota</taxon>
        <taxon>Gammaproteobacteria</taxon>
        <taxon>Pseudomonadales</taxon>
        <taxon>Marinobacteraceae</taxon>
        <taxon>Marinobacter</taxon>
    </lineage>
</organism>
<name>A0ABY1ZH37_9GAMM</name>
<dbReference type="EMBL" id="SJDL01000050">
    <property type="protein sequence ID" value="TBW48302.1"/>
    <property type="molecule type" value="Genomic_DNA"/>
</dbReference>
<sequence>MVLWPKLSALLRDYPDIRVEIAIDYRFTDIVSERYDAGVHLGEQLEKNMIAVRIGPDMRMAVVGSPTYFARRSKPQPPRDLSDHDGINFRLPTLGGLLPWEFEKEGQELKTTVDGQWVFNNARSVVRAAVAGFGLGTCRRIWLKSSAIYQLQKDFGFSGKAVTGVSANGSLVTELNLP</sequence>
<evidence type="ECO:0000256" key="1">
    <source>
        <dbReference type="ARBA" id="ARBA00009437"/>
    </source>
</evidence>
<accession>A0ABY1ZH37</accession>
<keyword evidence="4" id="KW-1185">Reference proteome</keyword>
<dbReference type="InterPro" id="IPR058163">
    <property type="entry name" value="LysR-type_TF_proteobact-type"/>
</dbReference>
<comment type="caution">
    <text evidence="3">The sequence shown here is derived from an EMBL/GenBank/DDBJ whole genome shotgun (WGS) entry which is preliminary data.</text>
</comment>
<proteinExistence type="inferred from homology"/>
<feature type="domain" description="LysR substrate-binding" evidence="2">
    <location>
        <begin position="4"/>
        <end position="143"/>
    </location>
</feature>
<evidence type="ECO:0000259" key="2">
    <source>
        <dbReference type="Pfam" id="PF03466"/>
    </source>
</evidence>
<dbReference type="PANTHER" id="PTHR30537">
    <property type="entry name" value="HTH-TYPE TRANSCRIPTIONAL REGULATOR"/>
    <property type="match status" value="1"/>
</dbReference>
<evidence type="ECO:0000313" key="4">
    <source>
        <dbReference type="Proteomes" id="UP000313645"/>
    </source>
</evidence>